<evidence type="ECO:0000313" key="1">
    <source>
        <dbReference type="EMBL" id="KAJ1253554.1"/>
    </source>
</evidence>
<protein>
    <submittedName>
        <fullName evidence="1">Uncharacterized protein</fullName>
    </submittedName>
</protein>
<keyword evidence="2" id="KW-1185">Reference proteome</keyword>
<proteinExistence type="predicted"/>
<accession>A0A9W8CC02</accession>
<dbReference type="EMBL" id="MU631024">
    <property type="protein sequence ID" value="KAJ1253554.1"/>
    <property type="molecule type" value="Genomic_DNA"/>
</dbReference>
<reference evidence="1 2" key="1">
    <citation type="submission" date="2022-10" db="EMBL/GenBank/DDBJ databases">
        <title>WGS assembly of Paspalum vaginatum 540-79.</title>
        <authorList>
            <person name="Sun G."/>
            <person name="Wase N."/>
            <person name="Shu S."/>
            <person name="Jenkins J."/>
            <person name="Zhou B."/>
            <person name="Torres-Rodriguez J."/>
            <person name="Chen C."/>
            <person name="Sandor L."/>
            <person name="Plott C."/>
            <person name="Yoshinga Y."/>
            <person name="Daum C."/>
            <person name="Qi P."/>
            <person name="Barry K."/>
            <person name="Lipzen A."/>
            <person name="Berry L."/>
            <person name="Pedersen C."/>
            <person name="Gottilla T."/>
            <person name="Foltz A."/>
            <person name="Yu H."/>
            <person name="O'Malley R."/>
            <person name="Zhang C."/>
            <person name="Devos K."/>
            <person name="Sigmon B."/>
            <person name="Yu B."/>
            <person name="Obata T."/>
            <person name="Schmutz J."/>
            <person name="Schnable J."/>
        </authorList>
    </citation>
    <scope>NUCLEOTIDE SEQUENCE [LARGE SCALE GENOMIC DNA]</scope>
    <source>
        <strain evidence="2">cv. 540-79</strain>
    </source>
</reference>
<comment type="caution">
    <text evidence="1">The sequence shown here is derived from an EMBL/GenBank/DDBJ whole genome shotgun (WGS) entry which is preliminary data.</text>
</comment>
<organism evidence="1 2">
    <name type="scientific">Paspalum vaginatum</name>
    <name type="common">seashore paspalum</name>
    <dbReference type="NCBI Taxonomy" id="158149"/>
    <lineage>
        <taxon>Eukaryota</taxon>
        <taxon>Viridiplantae</taxon>
        <taxon>Streptophyta</taxon>
        <taxon>Embryophyta</taxon>
        <taxon>Tracheophyta</taxon>
        <taxon>Spermatophyta</taxon>
        <taxon>Magnoliopsida</taxon>
        <taxon>Liliopsida</taxon>
        <taxon>Poales</taxon>
        <taxon>Poaceae</taxon>
        <taxon>PACMAD clade</taxon>
        <taxon>Panicoideae</taxon>
        <taxon>Andropogonodae</taxon>
        <taxon>Paspaleae</taxon>
        <taxon>Paspalinae</taxon>
        <taxon>Paspalum</taxon>
    </lineage>
</organism>
<evidence type="ECO:0000313" key="2">
    <source>
        <dbReference type="Proteomes" id="UP001164776"/>
    </source>
</evidence>
<sequence>MRCGSSLTPPPTNKGAQGLSFVVCEGEHIHALIIAGLEMRRSCCLRRKHGLQFKFKWTSKCERTSR</sequence>
<gene>
    <name evidence="1" type="ORF">BS78_K236000</name>
</gene>
<name>A0A9W8CC02_9POAL</name>
<dbReference type="Proteomes" id="UP001164776">
    <property type="component" value="Unassembled WGS sequence"/>
</dbReference>
<dbReference type="AlphaFoldDB" id="A0A9W8CC02"/>